<dbReference type="EMBL" id="VDCH01000043">
    <property type="protein sequence ID" value="TNJ36275.1"/>
    <property type="molecule type" value="Genomic_DNA"/>
</dbReference>
<dbReference type="OrthoDB" id="9810187at2"/>
<dbReference type="AlphaFoldDB" id="A0A5C4RZ13"/>
<evidence type="ECO:0000313" key="4">
    <source>
        <dbReference type="Proteomes" id="UP000308271"/>
    </source>
</evidence>
<evidence type="ECO:0000256" key="1">
    <source>
        <dbReference type="SAM" id="MobiDB-lite"/>
    </source>
</evidence>
<feature type="compositionally biased region" description="Polar residues" evidence="1">
    <location>
        <begin position="8"/>
        <end position="20"/>
    </location>
</feature>
<gene>
    <name evidence="3" type="ORF">FGF66_12050</name>
</gene>
<dbReference type="Proteomes" id="UP000308271">
    <property type="component" value="Unassembled WGS sequence"/>
</dbReference>
<dbReference type="InterPro" id="IPR025139">
    <property type="entry name" value="DUF4062"/>
</dbReference>
<organism evidence="3 4">
    <name type="scientific">Chlorobaculum thiosulfatiphilum</name>
    <name type="common">Chlorobium limicola f.sp. thiosulfatophilum</name>
    <dbReference type="NCBI Taxonomy" id="115852"/>
    <lineage>
        <taxon>Bacteria</taxon>
        <taxon>Pseudomonadati</taxon>
        <taxon>Chlorobiota</taxon>
        <taxon>Chlorobiia</taxon>
        <taxon>Chlorobiales</taxon>
        <taxon>Chlorobiaceae</taxon>
        <taxon>Chlorobaculum</taxon>
    </lineage>
</organism>
<name>A0A5C4RZ13_CHLTI</name>
<comment type="caution">
    <text evidence="3">The sequence shown here is derived from an EMBL/GenBank/DDBJ whole genome shotgun (WGS) entry which is preliminary data.</text>
</comment>
<proteinExistence type="predicted"/>
<reference evidence="3 4" key="1">
    <citation type="submission" date="2019-05" db="EMBL/GenBank/DDBJ databases">
        <title>Draft Whole-Genome sequence of the green sulfur bacterium Chlorobaculum thiosulfatiphilum DSM 249.</title>
        <authorList>
            <person name="Meyer T.E."/>
            <person name="Kyndt J.A."/>
        </authorList>
    </citation>
    <scope>NUCLEOTIDE SEQUENCE [LARGE SCALE GENOMIC DNA]</scope>
    <source>
        <strain evidence="3 4">DSM 249</strain>
    </source>
</reference>
<dbReference type="RefSeq" id="WP_139457877.1">
    <property type="nucleotide sequence ID" value="NZ_VDCH01000043.1"/>
</dbReference>
<evidence type="ECO:0000259" key="2">
    <source>
        <dbReference type="Pfam" id="PF13271"/>
    </source>
</evidence>
<protein>
    <submittedName>
        <fullName evidence="3">DUF4062 domain-containing protein</fullName>
    </submittedName>
</protein>
<sequence>MSKPASASDGTNGKTNHQPQLLHQVMISSTGSDLKGHRELLSSAINSHGLHPNIMEHDSAKLVDVIESSLEKVRDSAAYILIIGQRYGQTPECPTRNPDKLSITELEFNEAARLGRPTLLFVMGEEHDVKPRDVEKEPEKIIKLNAFRERAKQQGSVQLSV</sequence>
<evidence type="ECO:0000313" key="3">
    <source>
        <dbReference type="EMBL" id="TNJ36275.1"/>
    </source>
</evidence>
<feature type="region of interest" description="Disordered" evidence="1">
    <location>
        <begin position="1"/>
        <end position="20"/>
    </location>
</feature>
<feature type="domain" description="DUF4062" evidence="2">
    <location>
        <begin position="24"/>
        <end position="111"/>
    </location>
</feature>
<accession>A0A5C4RZ13</accession>
<keyword evidence="4" id="KW-1185">Reference proteome</keyword>
<dbReference type="Pfam" id="PF13271">
    <property type="entry name" value="DUF4062"/>
    <property type="match status" value="1"/>
</dbReference>